<sequence>MFKSSARGQTMRYNNSNGYNYKGNNFNNFNNYTGTNNNNNNSSNFNNITQNNNKGKEPEMDELITRMQNLQVKICYFCKQPGHGIKDCADFAQFQQDPGYINYINSQKN</sequence>
<feature type="domain" description="CCHC-type" evidence="3">
    <location>
        <begin position="75"/>
        <end position="88"/>
    </location>
</feature>
<reference evidence="4 5" key="1">
    <citation type="submission" date="2016-08" db="EMBL/GenBank/DDBJ databases">
        <title>A Parts List for Fungal Cellulosomes Revealed by Comparative Genomics.</title>
        <authorList>
            <consortium name="DOE Joint Genome Institute"/>
            <person name="Haitjema C.H."/>
            <person name="Gilmore S.P."/>
            <person name="Henske J.K."/>
            <person name="Solomon K.V."/>
            <person name="De Groot R."/>
            <person name="Kuo A."/>
            <person name="Mondo S.J."/>
            <person name="Salamov A.A."/>
            <person name="Labutti K."/>
            <person name="Zhao Z."/>
            <person name="Chiniquy J."/>
            <person name="Barry K."/>
            <person name="Brewer H.M."/>
            <person name="Purvine S.O."/>
            <person name="Wright A.T."/>
            <person name="Boxma B."/>
            <person name="Van Alen T."/>
            <person name="Hackstein J.H."/>
            <person name="Baker S.E."/>
            <person name="Grigoriev I.V."/>
            <person name="O'Malley M.A."/>
        </authorList>
    </citation>
    <scope>NUCLEOTIDE SEQUENCE [LARGE SCALE GENOMIC DNA]</scope>
    <source>
        <strain evidence="4 5">S4</strain>
    </source>
</reference>
<evidence type="ECO:0000259" key="3">
    <source>
        <dbReference type="PROSITE" id="PS50158"/>
    </source>
</evidence>
<dbReference type="PROSITE" id="PS50158">
    <property type="entry name" value="ZF_CCHC"/>
    <property type="match status" value="1"/>
</dbReference>
<dbReference type="AlphaFoldDB" id="A0A1Y1WP84"/>
<keyword evidence="1" id="KW-0863">Zinc-finger</keyword>
<keyword evidence="1" id="KW-0862">Zinc</keyword>
<evidence type="ECO:0000256" key="2">
    <source>
        <dbReference type="SAM" id="MobiDB-lite"/>
    </source>
</evidence>
<dbReference type="Gene3D" id="4.10.60.10">
    <property type="entry name" value="Zinc finger, CCHC-type"/>
    <property type="match status" value="1"/>
</dbReference>
<dbReference type="Proteomes" id="UP000193944">
    <property type="component" value="Unassembled WGS sequence"/>
</dbReference>
<dbReference type="STRING" id="1754192.A0A1Y1WP84"/>
<keyword evidence="5" id="KW-1185">Reference proteome</keyword>
<proteinExistence type="predicted"/>
<accession>A0A1Y1WP84</accession>
<dbReference type="InterPro" id="IPR001878">
    <property type="entry name" value="Znf_CCHC"/>
</dbReference>
<evidence type="ECO:0000256" key="1">
    <source>
        <dbReference type="PROSITE-ProRule" id="PRU00047"/>
    </source>
</evidence>
<dbReference type="GO" id="GO:0008270">
    <property type="term" value="F:zinc ion binding"/>
    <property type="evidence" value="ECO:0007669"/>
    <property type="project" value="UniProtKB-KW"/>
</dbReference>
<evidence type="ECO:0000313" key="4">
    <source>
        <dbReference type="EMBL" id="ORX75330.1"/>
    </source>
</evidence>
<feature type="region of interest" description="Disordered" evidence="2">
    <location>
        <begin position="30"/>
        <end position="56"/>
    </location>
</feature>
<comment type="caution">
    <text evidence="4">The sequence shown here is derived from an EMBL/GenBank/DDBJ whole genome shotgun (WGS) entry which is preliminary data.</text>
</comment>
<protein>
    <recommendedName>
        <fullName evidence="3">CCHC-type domain-containing protein</fullName>
    </recommendedName>
</protein>
<gene>
    <name evidence="4" type="ORF">BCR32DRAFT_249652</name>
</gene>
<feature type="compositionally biased region" description="Low complexity" evidence="2">
    <location>
        <begin position="30"/>
        <end position="53"/>
    </location>
</feature>
<evidence type="ECO:0000313" key="5">
    <source>
        <dbReference type="Proteomes" id="UP000193944"/>
    </source>
</evidence>
<dbReference type="GO" id="GO:0003676">
    <property type="term" value="F:nucleic acid binding"/>
    <property type="evidence" value="ECO:0007669"/>
    <property type="project" value="InterPro"/>
</dbReference>
<name>A0A1Y1WP84_9FUNG</name>
<reference evidence="4 5" key="2">
    <citation type="submission" date="2016-08" db="EMBL/GenBank/DDBJ databases">
        <title>Pervasive Adenine N6-methylation of Active Genes in Fungi.</title>
        <authorList>
            <consortium name="DOE Joint Genome Institute"/>
            <person name="Mondo S.J."/>
            <person name="Dannebaum R.O."/>
            <person name="Kuo R.C."/>
            <person name="Labutti K."/>
            <person name="Haridas S."/>
            <person name="Kuo A."/>
            <person name="Salamov A."/>
            <person name="Ahrendt S.R."/>
            <person name="Lipzen A."/>
            <person name="Sullivan W."/>
            <person name="Andreopoulos W.B."/>
            <person name="Clum A."/>
            <person name="Lindquist E."/>
            <person name="Daum C."/>
            <person name="Ramamoorthy G.K."/>
            <person name="Gryganskyi A."/>
            <person name="Culley D."/>
            <person name="Magnuson J.K."/>
            <person name="James T.Y."/>
            <person name="O'Malley M.A."/>
            <person name="Stajich J.E."/>
            <person name="Spatafora J.W."/>
            <person name="Visel A."/>
            <person name="Grigoriev I.V."/>
        </authorList>
    </citation>
    <scope>NUCLEOTIDE SEQUENCE [LARGE SCALE GENOMIC DNA]</scope>
    <source>
        <strain evidence="4 5">S4</strain>
    </source>
</reference>
<dbReference type="EMBL" id="MCFG01000364">
    <property type="protein sequence ID" value="ORX75330.1"/>
    <property type="molecule type" value="Genomic_DNA"/>
</dbReference>
<organism evidence="4 5">
    <name type="scientific">Anaeromyces robustus</name>
    <dbReference type="NCBI Taxonomy" id="1754192"/>
    <lineage>
        <taxon>Eukaryota</taxon>
        <taxon>Fungi</taxon>
        <taxon>Fungi incertae sedis</taxon>
        <taxon>Chytridiomycota</taxon>
        <taxon>Chytridiomycota incertae sedis</taxon>
        <taxon>Neocallimastigomycetes</taxon>
        <taxon>Neocallimastigales</taxon>
        <taxon>Neocallimastigaceae</taxon>
        <taxon>Anaeromyces</taxon>
    </lineage>
</organism>
<keyword evidence="1" id="KW-0479">Metal-binding</keyword>